<comment type="similarity">
    <text evidence="2 7">Belongs to the NDUFAF7 family.</text>
</comment>
<dbReference type="GO" id="GO:0005739">
    <property type="term" value="C:mitochondrion"/>
    <property type="evidence" value="ECO:0007669"/>
    <property type="project" value="UniProtKB-SubCell"/>
</dbReference>
<evidence type="ECO:0000256" key="1">
    <source>
        <dbReference type="ARBA" id="ARBA00004173"/>
    </source>
</evidence>
<comment type="subcellular location">
    <subcellularLocation>
        <location evidence="1 7">Mitochondrion</location>
    </subcellularLocation>
</comment>
<dbReference type="GO" id="GO:0035243">
    <property type="term" value="F:protein-arginine omega-N symmetric methyltransferase activity"/>
    <property type="evidence" value="ECO:0007669"/>
    <property type="project" value="UniProtKB-EC"/>
</dbReference>
<accession>A0A504YK64</accession>
<evidence type="ECO:0000256" key="3">
    <source>
        <dbReference type="ARBA" id="ARBA00022603"/>
    </source>
</evidence>
<dbReference type="OrthoDB" id="438553at2759"/>
<dbReference type="PANTHER" id="PTHR12049">
    <property type="entry name" value="PROTEIN ARGININE METHYLTRANSFERASE NDUFAF7, MITOCHONDRIAL"/>
    <property type="match status" value="1"/>
</dbReference>
<protein>
    <recommendedName>
        <fullName evidence="7">Protein arginine methyltransferase NDUFAF7</fullName>
        <ecNumber evidence="7">2.1.1.320</ecNumber>
    </recommendedName>
</protein>
<dbReference type="EC" id="2.1.1.320" evidence="7"/>
<comment type="function">
    <text evidence="7">Arginine methyltransferase involved in the assembly or stability of mitochondrial NADH:ubiquinone oxidoreductase complex (complex I).</text>
</comment>
<dbReference type="GO" id="GO:0032981">
    <property type="term" value="P:mitochondrial respiratory chain complex I assembly"/>
    <property type="evidence" value="ECO:0007669"/>
    <property type="project" value="TreeGrafter"/>
</dbReference>
<dbReference type="InterPro" id="IPR003788">
    <property type="entry name" value="NDUFAF7"/>
</dbReference>
<name>A0A504YK64_FASGI</name>
<dbReference type="AlphaFoldDB" id="A0A504YK64"/>
<gene>
    <name evidence="9" type="ORF">FGIG_02223</name>
</gene>
<proteinExistence type="inferred from homology"/>
<evidence type="ECO:0000256" key="4">
    <source>
        <dbReference type="ARBA" id="ARBA00022679"/>
    </source>
</evidence>
<keyword evidence="3 7" id="KW-0489">Methyltransferase</keyword>
<comment type="catalytic activity">
    <reaction evidence="6 7">
        <text>L-arginyl-[protein] + 2 S-adenosyl-L-methionine = N(omega),N(omega)'-dimethyl-L-arginyl-[protein] + 2 S-adenosyl-L-homocysteine + 2 H(+)</text>
        <dbReference type="Rhea" id="RHEA:48108"/>
        <dbReference type="Rhea" id="RHEA-COMP:10532"/>
        <dbReference type="Rhea" id="RHEA-COMP:11992"/>
        <dbReference type="ChEBI" id="CHEBI:15378"/>
        <dbReference type="ChEBI" id="CHEBI:29965"/>
        <dbReference type="ChEBI" id="CHEBI:57856"/>
        <dbReference type="ChEBI" id="CHEBI:59789"/>
        <dbReference type="ChEBI" id="CHEBI:88221"/>
        <dbReference type="EC" id="2.1.1.320"/>
    </reaction>
</comment>
<evidence type="ECO:0000256" key="7">
    <source>
        <dbReference type="RuleBase" id="RU364114"/>
    </source>
</evidence>
<dbReference type="GO" id="GO:0032259">
    <property type="term" value="P:methylation"/>
    <property type="evidence" value="ECO:0007669"/>
    <property type="project" value="UniProtKB-KW"/>
</dbReference>
<dbReference type="STRING" id="46835.A0A504YK64"/>
<evidence type="ECO:0000256" key="6">
    <source>
        <dbReference type="ARBA" id="ARBA00048612"/>
    </source>
</evidence>
<dbReference type="SUPFAM" id="SSF53335">
    <property type="entry name" value="S-adenosyl-L-methionine-dependent methyltransferases"/>
    <property type="match status" value="1"/>
</dbReference>
<sequence length="416" mass="47038">MIVRGVRIGSVCHGLHLYRKFGTGCLKMHLMQRILNFGPITIAEYMKECLINPTYGYYMKKDVFGSHGDFITSPEISQVFGELLGIWLTNEWISQNSPNPFQLAELGPGRGTLLSDILRVFSRFPSLYESVSIHLVEVSPVMRSMQTEMILVAASRFGRDPPPVSWHENFEDIPTGIPTFVLAHEFFDALPVHQFRKTKDDWREVLLSVTDTSVNEERRFCLVNSPTRSVAQAAYLPLVGDLADRECVEIAPRALNLVDQICRRIQNDKGAALIVDYGHLGEKGATLRGFRNHQVCDPLEDPGDIDLTCDVDFSLFSRYIATSDFDVEIHGPEPQAYFLINMGILNRLQALITSCPSKEQQDELFSGCEMLITTEQMGERFKFMAIVPRGKKRRMLPGFTDLPGTPYSKGKDMDHH</sequence>
<dbReference type="Gene3D" id="3.40.50.12710">
    <property type="match status" value="1"/>
</dbReference>
<keyword evidence="4 7" id="KW-0808">Transferase</keyword>
<evidence type="ECO:0000313" key="9">
    <source>
        <dbReference type="EMBL" id="TPP58588.1"/>
    </source>
</evidence>
<keyword evidence="5 7" id="KW-0496">Mitochondrion</keyword>
<dbReference type="InterPro" id="IPR038375">
    <property type="entry name" value="NDUFAF7_sf"/>
</dbReference>
<keyword evidence="9" id="KW-0830">Ubiquinone</keyword>
<dbReference type="Proteomes" id="UP000316759">
    <property type="component" value="Unassembled WGS sequence"/>
</dbReference>
<reference evidence="9 10" key="1">
    <citation type="submission" date="2019-04" db="EMBL/GenBank/DDBJ databases">
        <title>Annotation for the trematode Fasciola gigantica.</title>
        <authorList>
            <person name="Choi Y.-J."/>
        </authorList>
    </citation>
    <scope>NUCLEOTIDE SEQUENCE [LARGE SCALE GENOMIC DNA]</scope>
    <source>
        <strain evidence="9">Uganda_cow_1</strain>
    </source>
</reference>
<dbReference type="EMBL" id="SUNJ01011823">
    <property type="protein sequence ID" value="TPP58588.1"/>
    <property type="molecule type" value="Genomic_DNA"/>
</dbReference>
<feature type="region of interest" description="Disordered" evidence="8">
    <location>
        <begin position="397"/>
        <end position="416"/>
    </location>
</feature>
<dbReference type="PANTHER" id="PTHR12049:SF7">
    <property type="entry name" value="PROTEIN ARGININE METHYLTRANSFERASE NDUFAF7, MITOCHONDRIAL"/>
    <property type="match status" value="1"/>
</dbReference>
<comment type="caution">
    <text evidence="9">The sequence shown here is derived from an EMBL/GenBank/DDBJ whole genome shotgun (WGS) entry which is preliminary data.</text>
</comment>
<keyword evidence="10" id="KW-1185">Reference proteome</keyword>
<dbReference type="InterPro" id="IPR029063">
    <property type="entry name" value="SAM-dependent_MTases_sf"/>
</dbReference>
<evidence type="ECO:0000313" key="10">
    <source>
        <dbReference type="Proteomes" id="UP000316759"/>
    </source>
</evidence>
<evidence type="ECO:0000256" key="2">
    <source>
        <dbReference type="ARBA" id="ARBA00005891"/>
    </source>
</evidence>
<evidence type="ECO:0000256" key="5">
    <source>
        <dbReference type="ARBA" id="ARBA00023128"/>
    </source>
</evidence>
<dbReference type="Pfam" id="PF02636">
    <property type="entry name" value="Methyltransf_28"/>
    <property type="match status" value="1"/>
</dbReference>
<organism evidence="9 10">
    <name type="scientific">Fasciola gigantica</name>
    <name type="common">Giant liver fluke</name>
    <dbReference type="NCBI Taxonomy" id="46835"/>
    <lineage>
        <taxon>Eukaryota</taxon>
        <taxon>Metazoa</taxon>
        <taxon>Spiralia</taxon>
        <taxon>Lophotrochozoa</taxon>
        <taxon>Platyhelminthes</taxon>
        <taxon>Trematoda</taxon>
        <taxon>Digenea</taxon>
        <taxon>Plagiorchiida</taxon>
        <taxon>Echinostomata</taxon>
        <taxon>Echinostomatoidea</taxon>
        <taxon>Fasciolidae</taxon>
        <taxon>Fasciola</taxon>
    </lineage>
</organism>
<evidence type="ECO:0000256" key="8">
    <source>
        <dbReference type="SAM" id="MobiDB-lite"/>
    </source>
</evidence>